<sequence length="644" mass="74499">MEAESSNNENRIATRDDVPSPENAVANNADVAPDNEQPQRQPSRFESFFSVTRTLIVRALIIYFISNLFRGKSPPVAQNSTDAGRPARLPAANLFQNGTLFDLYVFLSENPSFVNFDDAKALIWEKNGLRYDDWSAGLNGDGTFTQEVEITPSEAVRKNGSLYIHSYVVQWDRPRHSLKQLLTTNDSYVIHTSKRLNRYKKRFFVKTQNLLTGETTTSIEDREKAKYQNSEIVSHWHPNITLCLVTDHTEWTPGMVPSPVNEYIEFLPSGDLYKPVLFYNDFWNMKRDYHPINETTETLHLSLTYQPLSLFKWQIYLAQATRSKWSVNMYGGSDSMDADADDEEQDSLKQMLLETNPYLIAATVIVSVLHSIFELLAFKNDIQFWNNRESLEGLSVRSVMFNVFQSVIVFLYVFDNEANMIITISCFVGLIIEIWKINKVADFSLDREHKILGIFPKIIMKDKGSYVESSTKQYDQLAFKYLSWILFPLLAGYAIYSLIYLEHKGWYSWVLNMLYSFLLTFGFIMMTPQLFINYKLKSVAHLPWRMMSYKFLNTFIDDIFAFVIKMPTMYRIGCLRDDVVFFIFLYQRWIYKTDPTRLNEFGYSAEMEKKSVEERGKAPAAITDGSNADANVAAPKSEAEKKKD</sequence>
<evidence type="ECO:0000256" key="1">
    <source>
        <dbReference type="ARBA" id="ARBA00004141"/>
    </source>
</evidence>
<dbReference type="AlphaFoldDB" id="A0AAN9Y0F2"/>
<evidence type="ECO:0000313" key="9">
    <source>
        <dbReference type="Proteomes" id="UP001367676"/>
    </source>
</evidence>
<dbReference type="PANTHER" id="PTHR21347">
    <property type="entry name" value="CLEFT LIP AND PALATE ASSOCIATED TRANSMEMBRANE PROTEIN-RELATED"/>
    <property type="match status" value="1"/>
</dbReference>
<proteinExistence type="inferred from homology"/>
<organism evidence="8 9">
    <name type="scientific">Parthenolecanium corni</name>
    <dbReference type="NCBI Taxonomy" id="536013"/>
    <lineage>
        <taxon>Eukaryota</taxon>
        <taxon>Metazoa</taxon>
        <taxon>Ecdysozoa</taxon>
        <taxon>Arthropoda</taxon>
        <taxon>Hexapoda</taxon>
        <taxon>Insecta</taxon>
        <taxon>Pterygota</taxon>
        <taxon>Neoptera</taxon>
        <taxon>Paraneoptera</taxon>
        <taxon>Hemiptera</taxon>
        <taxon>Sternorrhyncha</taxon>
        <taxon>Coccoidea</taxon>
        <taxon>Coccidae</taxon>
        <taxon>Parthenolecanium</taxon>
    </lineage>
</organism>
<feature type="transmembrane region" description="Helical" evidence="7">
    <location>
        <begin position="420"/>
        <end position="437"/>
    </location>
</feature>
<name>A0AAN9Y0F2_9HEMI</name>
<evidence type="ECO:0000256" key="6">
    <source>
        <dbReference type="SAM" id="MobiDB-lite"/>
    </source>
</evidence>
<evidence type="ECO:0000256" key="3">
    <source>
        <dbReference type="ARBA" id="ARBA00022692"/>
    </source>
</evidence>
<feature type="transmembrane region" description="Helical" evidence="7">
    <location>
        <begin position="358"/>
        <end position="378"/>
    </location>
</feature>
<dbReference type="InterPro" id="IPR008429">
    <property type="entry name" value="CLPTM1"/>
</dbReference>
<feature type="region of interest" description="Disordered" evidence="6">
    <location>
        <begin position="614"/>
        <end position="644"/>
    </location>
</feature>
<keyword evidence="9" id="KW-1185">Reference proteome</keyword>
<dbReference type="GO" id="GO:0016020">
    <property type="term" value="C:membrane"/>
    <property type="evidence" value="ECO:0007669"/>
    <property type="project" value="UniProtKB-SubCell"/>
</dbReference>
<keyword evidence="3 7" id="KW-0812">Transmembrane</keyword>
<comment type="similarity">
    <text evidence="2">Belongs to the CLPTM1 family.</text>
</comment>
<accession>A0AAN9Y0F2</accession>
<evidence type="ECO:0000256" key="7">
    <source>
        <dbReference type="SAM" id="Phobius"/>
    </source>
</evidence>
<evidence type="ECO:0008006" key="10">
    <source>
        <dbReference type="Google" id="ProtNLM"/>
    </source>
</evidence>
<reference evidence="8 9" key="1">
    <citation type="submission" date="2024-03" db="EMBL/GenBank/DDBJ databases">
        <title>Adaptation during the transition from Ophiocordyceps entomopathogen to insect associate is accompanied by gene loss and intensified selection.</title>
        <authorList>
            <person name="Ward C.M."/>
            <person name="Onetto C.A."/>
            <person name="Borneman A.R."/>
        </authorList>
    </citation>
    <scope>NUCLEOTIDE SEQUENCE [LARGE SCALE GENOMIC DNA]</scope>
    <source>
        <strain evidence="8">AWRI1</strain>
        <tissue evidence="8">Single Adult Female</tissue>
    </source>
</reference>
<feature type="compositionally biased region" description="Low complexity" evidence="6">
    <location>
        <begin position="21"/>
        <end position="36"/>
    </location>
</feature>
<protein>
    <recommendedName>
        <fullName evidence="10">Cleft lip and palate associated transmembrane protein</fullName>
    </recommendedName>
</protein>
<feature type="compositionally biased region" description="Polar residues" evidence="6">
    <location>
        <begin position="1"/>
        <end position="11"/>
    </location>
</feature>
<feature type="transmembrane region" description="Helical" evidence="7">
    <location>
        <begin position="506"/>
        <end position="527"/>
    </location>
</feature>
<feature type="transmembrane region" description="Helical" evidence="7">
    <location>
        <begin position="399"/>
        <end position="414"/>
    </location>
</feature>
<evidence type="ECO:0000256" key="5">
    <source>
        <dbReference type="ARBA" id="ARBA00023136"/>
    </source>
</evidence>
<comment type="caution">
    <text evidence="8">The sequence shown here is derived from an EMBL/GenBank/DDBJ whole genome shotgun (WGS) entry which is preliminary data.</text>
</comment>
<comment type="subcellular location">
    <subcellularLocation>
        <location evidence="1">Membrane</location>
        <topology evidence="1">Multi-pass membrane protein</topology>
    </subcellularLocation>
</comment>
<evidence type="ECO:0000313" key="8">
    <source>
        <dbReference type="EMBL" id="KAK7579734.1"/>
    </source>
</evidence>
<dbReference type="GO" id="GO:0012505">
    <property type="term" value="C:endomembrane system"/>
    <property type="evidence" value="ECO:0007669"/>
    <property type="project" value="TreeGrafter"/>
</dbReference>
<feature type="transmembrane region" description="Helical" evidence="7">
    <location>
        <begin position="481"/>
        <end position="500"/>
    </location>
</feature>
<keyword evidence="5 7" id="KW-0472">Membrane</keyword>
<dbReference type="Proteomes" id="UP001367676">
    <property type="component" value="Unassembled WGS sequence"/>
</dbReference>
<keyword evidence="4 7" id="KW-1133">Transmembrane helix</keyword>
<gene>
    <name evidence="8" type="ORF">V9T40_000363</name>
</gene>
<dbReference type="EMBL" id="JBBCAQ010000034">
    <property type="protein sequence ID" value="KAK7579734.1"/>
    <property type="molecule type" value="Genomic_DNA"/>
</dbReference>
<dbReference type="Pfam" id="PF05602">
    <property type="entry name" value="CLPTM1"/>
    <property type="match status" value="1"/>
</dbReference>
<feature type="region of interest" description="Disordered" evidence="6">
    <location>
        <begin position="1"/>
        <end position="43"/>
    </location>
</feature>
<evidence type="ECO:0000256" key="2">
    <source>
        <dbReference type="ARBA" id="ARBA00009310"/>
    </source>
</evidence>
<evidence type="ECO:0000256" key="4">
    <source>
        <dbReference type="ARBA" id="ARBA00022989"/>
    </source>
</evidence>
<dbReference type="PANTHER" id="PTHR21347:SF14">
    <property type="entry name" value="LIPID SCRAMBLASE CLPTM1-RELATED"/>
    <property type="match status" value="1"/>
</dbReference>